<dbReference type="InterPro" id="IPR036319">
    <property type="entry name" value="RDM1_sf"/>
</dbReference>
<dbReference type="InterPro" id="IPR015270">
    <property type="entry name" value="RDM1_plant"/>
</dbReference>
<dbReference type="AlphaFoldDB" id="A0ABD1M1C0"/>
<dbReference type="EMBL" id="JBGMDY010000006">
    <property type="protein sequence ID" value="KAL2329560.1"/>
    <property type="molecule type" value="Genomic_DNA"/>
</dbReference>
<dbReference type="Gene3D" id="1.20.120.690">
    <property type="entry name" value="RDM1 protein domain"/>
    <property type="match status" value="1"/>
</dbReference>
<evidence type="ECO:0000313" key="2">
    <source>
        <dbReference type="EMBL" id="KAL2329560.1"/>
    </source>
</evidence>
<gene>
    <name evidence="2" type="ORF">Fmac_017141</name>
</gene>
<evidence type="ECO:0008006" key="4">
    <source>
        <dbReference type="Google" id="ProtNLM"/>
    </source>
</evidence>
<accession>A0ABD1M1C0</accession>
<evidence type="ECO:0000256" key="1">
    <source>
        <dbReference type="SAM" id="MobiDB-lite"/>
    </source>
</evidence>
<keyword evidence="3" id="KW-1185">Reference proteome</keyword>
<organism evidence="2 3">
    <name type="scientific">Flemingia macrophylla</name>
    <dbReference type="NCBI Taxonomy" id="520843"/>
    <lineage>
        <taxon>Eukaryota</taxon>
        <taxon>Viridiplantae</taxon>
        <taxon>Streptophyta</taxon>
        <taxon>Embryophyta</taxon>
        <taxon>Tracheophyta</taxon>
        <taxon>Spermatophyta</taxon>
        <taxon>Magnoliopsida</taxon>
        <taxon>eudicotyledons</taxon>
        <taxon>Gunneridae</taxon>
        <taxon>Pentapetalae</taxon>
        <taxon>rosids</taxon>
        <taxon>fabids</taxon>
        <taxon>Fabales</taxon>
        <taxon>Fabaceae</taxon>
        <taxon>Papilionoideae</taxon>
        <taxon>50 kb inversion clade</taxon>
        <taxon>NPAAA clade</taxon>
        <taxon>indigoferoid/millettioid clade</taxon>
        <taxon>Phaseoleae</taxon>
        <taxon>Flemingia</taxon>
    </lineage>
</organism>
<comment type="caution">
    <text evidence="2">The sequence shown here is derived from an EMBL/GenBank/DDBJ whole genome shotgun (WGS) entry which is preliminary data.</text>
</comment>
<dbReference type="PANTHER" id="PTHR36366:SF3">
    <property type="entry name" value="PROTEIN RDM1"/>
    <property type="match status" value="1"/>
</dbReference>
<name>A0ABD1M1C0_9FABA</name>
<feature type="compositionally biased region" description="Basic residues" evidence="1">
    <location>
        <begin position="40"/>
        <end position="53"/>
    </location>
</feature>
<evidence type="ECO:0000313" key="3">
    <source>
        <dbReference type="Proteomes" id="UP001603857"/>
    </source>
</evidence>
<dbReference type="Proteomes" id="UP001603857">
    <property type="component" value="Unassembled WGS sequence"/>
</dbReference>
<dbReference type="Pfam" id="PF09187">
    <property type="entry name" value="RdDM_RDM1"/>
    <property type="match status" value="1"/>
</dbReference>
<reference evidence="2 3" key="1">
    <citation type="submission" date="2024-08" db="EMBL/GenBank/DDBJ databases">
        <title>Insights into the chromosomal genome structure of Flemingia macrophylla.</title>
        <authorList>
            <person name="Ding Y."/>
            <person name="Zhao Y."/>
            <person name="Bi W."/>
            <person name="Wu M."/>
            <person name="Zhao G."/>
            <person name="Gong Y."/>
            <person name="Li W."/>
            <person name="Zhang P."/>
        </authorList>
    </citation>
    <scope>NUCLEOTIDE SEQUENCE [LARGE SCALE GENOMIC DNA]</scope>
    <source>
        <strain evidence="2">DYQJB</strain>
        <tissue evidence="2">Leaf</tissue>
    </source>
</reference>
<feature type="region of interest" description="Disordered" evidence="1">
    <location>
        <begin position="1"/>
        <end position="56"/>
    </location>
</feature>
<dbReference type="PANTHER" id="PTHR36366">
    <property type="entry name" value="PROTEIN RDM1"/>
    <property type="match status" value="1"/>
</dbReference>
<proteinExistence type="predicted"/>
<protein>
    <recommendedName>
        <fullName evidence="4">Protein RDM1</fullName>
    </recommendedName>
</protein>
<dbReference type="SUPFAM" id="SSF109920">
    <property type="entry name" value="Hypothetical protein At3g22680"/>
    <property type="match status" value="1"/>
</dbReference>
<sequence>MLRHHGANSYKHMLVSDSETESDNKLSTLAVAVAGESRRRNPKGKRNNGKGKKSLSAVEANEVARPFRSNQTVDRDALVELAKKYQERMKKIPLPAGHVGEVLFANWKGLAQNLKRFYRQPLHYLTYKLCKEWDKSRFGSEDEWQPLNTIMNWRDAEETIWKIETVHRTCTSPIHLAMLWLSDPEYHVIVSEVIPFRSS</sequence>